<protein>
    <submittedName>
        <fullName evidence="1">Uncharacterized protein</fullName>
    </submittedName>
</protein>
<dbReference type="EMBL" id="MBFR01000010">
    <property type="protein sequence ID" value="PVU97540.1"/>
    <property type="molecule type" value="Genomic_DNA"/>
</dbReference>
<keyword evidence="2" id="KW-1185">Reference proteome</keyword>
<proteinExistence type="predicted"/>
<accession>A0A2T9YYX3</accession>
<gene>
    <name evidence="1" type="ORF">BB561_000478</name>
</gene>
<sequence>MDTDQVQKFVLKSGLNLTQYQAKNSTASRYNVLNMGLIAASKNITNNKATGTDGLSSEIWKLMQNEPTDKIPPNWATSIVVPVIKKGGLKDPNNYRNSKIEQDLQEKIFLAINSLTENVNILIWEQNKKASNKLKLCTPKTQTIPLLETDFFGSPIIEEKRKEIIYECSKLLGMKYTTPLLNEIALYGIQMALANITSPIDDYGSDDLEFAHLMQKLLYDAASNITQARIKNLHKSMELPGRNAYVKHPQRRIPLKPPSKSQSIQQVISSRKMHKFLNKREKQKLSVEPRGLFPVEGQLATF</sequence>
<dbReference type="OrthoDB" id="414666at2759"/>
<dbReference type="AlphaFoldDB" id="A0A2T9YYX3"/>
<organism evidence="1 2">
    <name type="scientific">Smittium simulii</name>
    <dbReference type="NCBI Taxonomy" id="133385"/>
    <lineage>
        <taxon>Eukaryota</taxon>
        <taxon>Fungi</taxon>
        <taxon>Fungi incertae sedis</taxon>
        <taxon>Zoopagomycota</taxon>
        <taxon>Kickxellomycotina</taxon>
        <taxon>Harpellomycetes</taxon>
        <taxon>Harpellales</taxon>
        <taxon>Legeriomycetaceae</taxon>
        <taxon>Smittium</taxon>
    </lineage>
</organism>
<evidence type="ECO:0000313" key="1">
    <source>
        <dbReference type="EMBL" id="PVU97540.1"/>
    </source>
</evidence>
<evidence type="ECO:0000313" key="2">
    <source>
        <dbReference type="Proteomes" id="UP000245383"/>
    </source>
</evidence>
<comment type="caution">
    <text evidence="1">The sequence shown here is derived from an EMBL/GenBank/DDBJ whole genome shotgun (WGS) entry which is preliminary data.</text>
</comment>
<name>A0A2T9YYX3_9FUNG</name>
<reference evidence="1 2" key="1">
    <citation type="journal article" date="2018" name="MBio">
        <title>Comparative Genomics Reveals the Core Gene Toolbox for the Fungus-Insect Symbiosis.</title>
        <authorList>
            <person name="Wang Y."/>
            <person name="Stata M."/>
            <person name="Wang W."/>
            <person name="Stajich J.E."/>
            <person name="White M.M."/>
            <person name="Moncalvo J.M."/>
        </authorList>
    </citation>
    <scope>NUCLEOTIDE SEQUENCE [LARGE SCALE GENOMIC DNA]</scope>
    <source>
        <strain evidence="1 2">SWE-8-4</strain>
    </source>
</reference>
<dbReference type="Proteomes" id="UP000245383">
    <property type="component" value="Unassembled WGS sequence"/>
</dbReference>